<dbReference type="SUPFAM" id="SSF48452">
    <property type="entry name" value="TPR-like"/>
    <property type="match status" value="1"/>
</dbReference>
<dbReference type="SUPFAM" id="SSF47789">
    <property type="entry name" value="C-terminal domain of RNA polymerase alpha subunit"/>
    <property type="match status" value="1"/>
</dbReference>
<protein>
    <recommendedName>
        <fullName evidence="3">RNA polymerase alpha subunit C-terminal domain-containing protein</fullName>
    </recommendedName>
</protein>
<dbReference type="PANTHER" id="PTHR44749:SF1">
    <property type="entry name" value="TETRATRICOPEPTIDE-LIKE HELICAL DOMAIN-CONTAINING PROTEIN"/>
    <property type="match status" value="1"/>
</dbReference>
<dbReference type="GO" id="GO:0045892">
    <property type="term" value="P:negative regulation of DNA-templated transcription"/>
    <property type="evidence" value="ECO:0007669"/>
    <property type="project" value="InterPro"/>
</dbReference>
<dbReference type="PROSITE" id="PS50005">
    <property type="entry name" value="TPR"/>
    <property type="match status" value="2"/>
</dbReference>
<keyword evidence="1" id="KW-0677">Repeat</keyword>
<dbReference type="GO" id="GO:0003899">
    <property type="term" value="F:DNA-directed RNA polymerase activity"/>
    <property type="evidence" value="ECO:0007669"/>
    <property type="project" value="InterPro"/>
</dbReference>
<name>X0TP63_9ZZZZ</name>
<feature type="non-terminal residue" evidence="4">
    <location>
        <position position="1"/>
    </location>
</feature>
<gene>
    <name evidence="4" type="ORF">S01H1_31373</name>
</gene>
<reference evidence="4" key="1">
    <citation type="journal article" date="2014" name="Front. Microbiol.">
        <title>High frequency of phylogenetically diverse reductive dehalogenase-homologous genes in deep subseafloor sedimentary metagenomes.</title>
        <authorList>
            <person name="Kawai M."/>
            <person name="Futagami T."/>
            <person name="Toyoda A."/>
            <person name="Takaki Y."/>
            <person name="Nishi S."/>
            <person name="Hori S."/>
            <person name="Arai W."/>
            <person name="Tsubouchi T."/>
            <person name="Morono Y."/>
            <person name="Uchiyama I."/>
            <person name="Ito T."/>
            <person name="Fujiyama A."/>
            <person name="Inagaki F."/>
            <person name="Takami H."/>
        </authorList>
    </citation>
    <scope>NUCLEOTIDE SEQUENCE</scope>
    <source>
        <strain evidence="4">Expedition CK06-06</strain>
    </source>
</reference>
<dbReference type="InterPro" id="IPR019734">
    <property type="entry name" value="TPR_rpt"/>
</dbReference>
<comment type="caution">
    <text evidence="4">The sequence shown here is derived from an EMBL/GenBank/DDBJ whole genome shotgun (WGS) entry which is preliminary data.</text>
</comment>
<dbReference type="AlphaFoldDB" id="X0TP63"/>
<dbReference type="GO" id="GO:0006351">
    <property type="term" value="P:DNA-templated transcription"/>
    <property type="evidence" value="ECO:0007669"/>
    <property type="project" value="InterPro"/>
</dbReference>
<dbReference type="SMART" id="SM00028">
    <property type="entry name" value="TPR"/>
    <property type="match status" value="3"/>
</dbReference>
<dbReference type="Pfam" id="PF07719">
    <property type="entry name" value="TPR_2"/>
    <property type="match status" value="1"/>
</dbReference>
<keyword evidence="2" id="KW-0802">TPR repeat</keyword>
<evidence type="ECO:0000259" key="3">
    <source>
        <dbReference type="Pfam" id="PF03118"/>
    </source>
</evidence>
<dbReference type="Gene3D" id="1.25.40.10">
    <property type="entry name" value="Tetratricopeptide repeat domain"/>
    <property type="match status" value="1"/>
</dbReference>
<dbReference type="PANTHER" id="PTHR44749">
    <property type="entry name" value="SUPPRESSOR OF RPS4-RLD 1"/>
    <property type="match status" value="1"/>
</dbReference>
<evidence type="ECO:0000256" key="1">
    <source>
        <dbReference type="ARBA" id="ARBA00022737"/>
    </source>
</evidence>
<sequence>RLGQFEQAIENLQASLKYEADTLSVTLEKAATYRYAANFDAAEKELKNCANFQNVNAEYHYQLARLHEARGLYDEAMENYKVALELSPDHQKALFHLAYRCDLYGNEEAAIDYYKQIVSTAPVYVNALINLAVLYEDMGEFNKASKCIDKVLESHPNHQRAALFKKDIESSKTMYYDEEKEKKKTHKAQILEMPISDFELSVRSRNCLRKMKIETIDDLLNITEAELLSYKNFGETSLREIKVILDSKGLRLGMALEESEQPPTETLDAADVGEG</sequence>
<accession>X0TP63</accession>
<dbReference type="InterPro" id="IPR013105">
    <property type="entry name" value="TPR_2"/>
</dbReference>
<dbReference type="Pfam" id="PF14559">
    <property type="entry name" value="TPR_19"/>
    <property type="match status" value="1"/>
</dbReference>
<dbReference type="InterPro" id="IPR044650">
    <property type="entry name" value="SRFR1-like"/>
</dbReference>
<dbReference type="InterPro" id="IPR011260">
    <property type="entry name" value="RNAP_asu_C"/>
</dbReference>
<feature type="non-terminal residue" evidence="4">
    <location>
        <position position="275"/>
    </location>
</feature>
<dbReference type="Gene3D" id="1.10.150.20">
    <property type="entry name" value="5' to 3' exonuclease, C-terminal subdomain"/>
    <property type="match status" value="1"/>
</dbReference>
<evidence type="ECO:0000313" key="4">
    <source>
        <dbReference type="EMBL" id="GAF89942.1"/>
    </source>
</evidence>
<feature type="domain" description="RNA polymerase alpha subunit C-terminal" evidence="3">
    <location>
        <begin position="182"/>
        <end position="246"/>
    </location>
</feature>
<dbReference type="Pfam" id="PF03118">
    <property type="entry name" value="RNA_pol_A_CTD"/>
    <property type="match status" value="1"/>
</dbReference>
<dbReference type="EMBL" id="BARS01019354">
    <property type="protein sequence ID" value="GAF89942.1"/>
    <property type="molecule type" value="Genomic_DNA"/>
</dbReference>
<evidence type="ECO:0000256" key="2">
    <source>
        <dbReference type="ARBA" id="ARBA00022803"/>
    </source>
</evidence>
<dbReference type="InterPro" id="IPR011990">
    <property type="entry name" value="TPR-like_helical_dom_sf"/>
</dbReference>
<dbReference type="PROSITE" id="PS50293">
    <property type="entry name" value="TPR_REGION"/>
    <property type="match status" value="1"/>
</dbReference>
<organism evidence="4">
    <name type="scientific">marine sediment metagenome</name>
    <dbReference type="NCBI Taxonomy" id="412755"/>
    <lineage>
        <taxon>unclassified sequences</taxon>
        <taxon>metagenomes</taxon>
        <taxon>ecological metagenomes</taxon>
    </lineage>
</organism>
<proteinExistence type="predicted"/>
<dbReference type="GO" id="GO:0003677">
    <property type="term" value="F:DNA binding"/>
    <property type="evidence" value="ECO:0007669"/>
    <property type="project" value="InterPro"/>
</dbReference>